<comment type="caution">
    <text evidence="1">The sequence shown here is derived from an EMBL/GenBank/DDBJ whole genome shotgun (WGS) entry which is preliminary data.</text>
</comment>
<evidence type="ECO:0000313" key="2">
    <source>
        <dbReference type="Proteomes" id="UP000613208"/>
    </source>
</evidence>
<dbReference type="EMBL" id="BLYI01000027">
    <property type="protein sequence ID" value="GFO84717.1"/>
    <property type="molecule type" value="Genomic_DNA"/>
</dbReference>
<organism evidence="1 2">
    <name type="scientific">Anaerostipes butyraticus</name>
    <dbReference type="NCBI Taxonomy" id="645466"/>
    <lineage>
        <taxon>Bacteria</taxon>
        <taxon>Bacillati</taxon>
        <taxon>Bacillota</taxon>
        <taxon>Clostridia</taxon>
        <taxon>Lachnospirales</taxon>
        <taxon>Lachnospiraceae</taxon>
        <taxon>Anaerostipes</taxon>
    </lineage>
</organism>
<accession>A0A916Q5G1</accession>
<evidence type="ECO:0000313" key="1">
    <source>
        <dbReference type="EMBL" id="GFO84717.1"/>
    </source>
</evidence>
<proteinExistence type="predicted"/>
<dbReference type="AlphaFoldDB" id="A0A916Q5G1"/>
<dbReference type="Proteomes" id="UP000613208">
    <property type="component" value="Unassembled WGS sequence"/>
</dbReference>
<reference evidence="1" key="1">
    <citation type="submission" date="2020-06" db="EMBL/GenBank/DDBJ databases">
        <title>Characterization of fructooligosaccharide metabolism and fructooligosaccharide-degrading enzymes in human commensal butyrate producers.</title>
        <authorList>
            <person name="Tanno H."/>
            <person name="Fujii T."/>
            <person name="Hirano K."/>
            <person name="Maeno S."/>
            <person name="Tonozuka T."/>
            <person name="Sakamoto M."/>
            <person name="Ohkuma M."/>
            <person name="Tochio T."/>
            <person name="Endo A."/>
        </authorList>
    </citation>
    <scope>NUCLEOTIDE SEQUENCE</scope>
    <source>
        <strain evidence="1">JCM 17466</strain>
    </source>
</reference>
<name>A0A916Q5G1_9FIRM</name>
<gene>
    <name evidence="1" type="ORF">ANBU17_10640</name>
</gene>
<keyword evidence="2" id="KW-1185">Reference proteome</keyword>
<protein>
    <submittedName>
        <fullName evidence="1">Uncharacterized protein</fullName>
    </submittedName>
</protein>
<sequence length="47" mass="5446">MEQNHEIISVIQNMNGRIADFKEAFFCKNKILNLILSEKTGSCQPEY</sequence>
<dbReference type="RefSeq" id="WP_201310442.1">
    <property type="nucleotide sequence ID" value="NZ_BLYI01000027.1"/>
</dbReference>